<evidence type="ECO:0000256" key="2">
    <source>
        <dbReference type="SAM" id="MobiDB-lite"/>
    </source>
</evidence>
<dbReference type="EMBL" id="LUEZ02000049">
    <property type="protein sequence ID" value="RDB22810.1"/>
    <property type="molecule type" value="Genomic_DNA"/>
</dbReference>
<gene>
    <name evidence="3" type="ORF">Hypma_010086</name>
</gene>
<reference evidence="3" key="1">
    <citation type="submission" date="2018-04" db="EMBL/GenBank/DDBJ databases">
        <title>Whole genome sequencing of Hypsizygus marmoreus.</title>
        <authorList>
            <person name="Choi I.-G."/>
            <person name="Min B."/>
            <person name="Kim J.-G."/>
            <person name="Kim S."/>
            <person name="Oh Y.-L."/>
            <person name="Kong W.-S."/>
            <person name="Park H."/>
            <person name="Jeong J."/>
            <person name="Song E.-S."/>
        </authorList>
    </citation>
    <scope>NUCLEOTIDE SEQUENCE [LARGE SCALE GENOMIC DNA]</scope>
    <source>
        <strain evidence="3">51987-8</strain>
    </source>
</reference>
<dbReference type="Proteomes" id="UP000076154">
    <property type="component" value="Unassembled WGS sequence"/>
</dbReference>
<dbReference type="STRING" id="39966.A0A369JNL3"/>
<sequence length="136" mass="15187">MEFRPRYPQPFTLAEATLFDVAVITEEISRLQNSLQRLKETQDHLREYVEKEAPADVDPEITKALEENEDVIGSQEERVLILKLALSEKGIHMGSHYDLGPKTDTSSVSAHPTTRANGITSPHEHASNHDDGGIDL</sequence>
<proteinExistence type="predicted"/>
<comment type="caution">
    <text evidence="3">The sequence shown here is derived from an EMBL/GenBank/DDBJ whole genome shotgun (WGS) entry which is preliminary data.</text>
</comment>
<feature type="compositionally biased region" description="Basic and acidic residues" evidence="2">
    <location>
        <begin position="122"/>
        <end position="136"/>
    </location>
</feature>
<dbReference type="OrthoDB" id="548474at2759"/>
<feature type="coiled-coil region" evidence="1">
    <location>
        <begin position="21"/>
        <end position="51"/>
    </location>
</feature>
<feature type="region of interest" description="Disordered" evidence="2">
    <location>
        <begin position="93"/>
        <end position="136"/>
    </location>
</feature>
<protein>
    <submittedName>
        <fullName evidence="3">Uncharacterized protein</fullName>
    </submittedName>
</protein>
<evidence type="ECO:0000313" key="4">
    <source>
        <dbReference type="Proteomes" id="UP000076154"/>
    </source>
</evidence>
<accession>A0A369JNL3</accession>
<organism evidence="3 4">
    <name type="scientific">Hypsizygus marmoreus</name>
    <name type="common">White beech mushroom</name>
    <name type="synonym">Agaricus marmoreus</name>
    <dbReference type="NCBI Taxonomy" id="39966"/>
    <lineage>
        <taxon>Eukaryota</taxon>
        <taxon>Fungi</taxon>
        <taxon>Dikarya</taxon>
        <taxon>Basidiomycota</taxon>
        <taxon>Agaricomycotina</taxon>
        <taxon>Agaricomycetes</taxon>
        <taxon>Agaricomycetidae</taxon>
        <taxon>Agaricales</taxon>
        <taxon>Tricholomatineae</taxon>
        <taxon>Lyophyllaceae</taxon>
        <taxon>Hypsizygus</taxon>
    </lineage>
</organism>
<keyword evidence="4" id="KW-1185">Reference proteome</keyword>
<name>A0A369JNL3_HYPMA</name>
<evidence type="ECO:0000313" key="3">
    <source>
        <dbReference type="EMBL" id="RDB22810.1"/>
    </source>
</evidence>
<evidence type="ECO:0000256" key="1">
    <source>
        <dbReference type="SAM" id="Coils"/>
    </source>
</evidence>
<dbReference type="InParanoid" id="A0A369JNL3"/>
<feature type="compositionally biased region" description="Polar residues" evidence="2">
    <location>
        <begin position="103"/>
        <end position="120"/>
    </location>
</feature>
<dbReference type="AlphaFoldDB" id="A0A369JNL3"/>
<keyword evidence="1" id="KW-0175">Coiled coil</keyword>